<protein>
    <submittedName>
        <fullName evidence="1">Uncharacterized protein</fullName>
    </submittedName>
</protein>
<proteinExistence type="predicted"/>
<name>A0ABV4SUG8_9ACTN</name>
<sequence length="63" mass="6676">MSRSPYGSGLRDIPFPEGRRQAIAAGTVMTSPFAPTIMTCTMRSGMGPVAAERAGTERALRGF</sequence>
<reference evidence="1 2" key="1">
    <citation type="submission" date="2024-08" db="EMBL/GenBank/DDBJ databases">
        <title>Genome sequence of Streptomyces aureus CACIA-1.46HGO.</title>
        <authorList>
            <person name="Evangelista-Martinez Z."/>
        </authorList>
    </citation>
    <scope>NUCLEOTIDE SEQUENCE [LARGE SCALE GENOMIC DNA]</scope>
    <source>
        <strain evidence="1 2">CACIA-1.46HGO</strain>
    </source>
</reference>
<organism evidence="1 2">
    <name type="scientific">Streptomyces aureus</name>
    <dbReference type="NCBI Taxonomy" id="193461"/>
    <lineage>
        <taxon>Bacteria</taxon>
        <taxon>Bacillati</taxon>
        <taxon>Actinomycetota</taxon>
        <taxon>Actinomycetes</taxon>
        <taxon>Kitasatosporales</taxon>
        <taxon>Streptomycetaceae</taxon>
        <taxon>Streptomyces</taxon>
    </lineage>
</organism>
<dbReference type="Proteomes" id="UP001571476">
    <property type="component" value="Unassembled WGS sequence"/>
</dbReference>
<accession>A0ABV4SUG8</accession>
<evidence type="ECO:0000313" key="2">
    <source>
        <dbReference type="Proteomes" id="UP001571476"/>
    </source>
</evidence>
<evidence type="ECO:0000313" key="1">
    <source>
        <dbReference type="EMBL" id="MFA3842079.1"/>
    </source>
</evidence>
<keyword evidence="2" id="KW-1185">Reference proteome</keyword>
<dbReference type="RefSeq" id="WP_372566135.1">
    <property type="nucleotide sequence ID" value="NZ_JBGOSP010000032.1"/>
</dbReference>
<comment type="caution">
    <text evidence="1">The sequence shown here is derived from an EMBL/GenBank/DDBJ whole genome shotgun (WGS) entry which is preliminary data.</text>
</comment>
<dbReference type="EMBL" id="JBGOSP010000032">
    <property type="protein sequence ID" value="MFA3842079.1"/>
    <property type="molecule type" value="Genomic_DNA"/>
</dbReference>
<gene>
    <name evidence="1" type="ORF">ACEG43_38805</name>
</gene>